<protein>
    <recommendedName>
        <fullName evidence="3">DUF4034 domain-containing protein</fullName>
    </recommendedName>
</protein>
<sequence length="336" mass="39580">MKINILALIGFCIFSINSYADVSYSKLNRKQFAIESKFETNAEIQSKMIDMIEQKRFKEISDKAKYLLNSEEYNIDGKFKHTALLDSLLYIVNRSRVTSNNYFIENIAVGQEWIKAVPDSPLGYIYYALWVRQQAWKVRGGDYSANISKKNMKYFGEQSIRNLNFLFENYEVASKDPFYYYIVLLTLADLGMEEEYLKAYKDGVLKFPKQRVIYNTFMSYFNNNWFGENYDAISMVINDIQKLNPTDQEFNYYHIMYTANSYKYDLTKLNVNWGRVEQGAVNSLEKLASTRKTKDIQQLYCAYPGNKQRLERLFHSLKINQLDKSYIDESLSRCQS</sequence>
<dbReference type="AlphaFoldDB" id="A0A3A8G8D0"/>
<proteinExistence type="predicted"/>
<comment type="caution">
    <text evidence="1">The sequence shown here is derived from an EMBL/GenBank/DDBJ whole genome shotgun (WGS) entry which is preliminary data.</text>
</comment>
<evidence type="ECO:0000313" key="1">
    <source>
        <dbReference type="EMBL" id="RKG54226.1"/>
    </source>
</evidence>
<dbReference type="EMBL" id="RAXZ01000004">
    <property type="protein sequence ID" value="RKG54226.1"/>
    <property type="molecule type" value="Genomic_DNA"/>
</dbReference>
<dbReference type="RefSeq" id="WP_120366957.1">
    <property type="nucleotide sequence ID" value="NZ_RAXZ01000004.1"/>
</dbReference>
<evidence type="ECO:0000313" key="2">
    <source>
        <dbReference type="Proteomes" id="UP000281084"/>
    </source>
</evidence>
<accession>A0A3A8G8D0</accession>
<reference evidence="1 2" key="1">
    <citation type="submission" date="2018-09" db="EMBL/GenBank/DDBJ databases">
        <title>The draft genome of Acinetobacter spp. strains.</title>
        <authorList>
            <person name="Qin J."/>
            <person name="Feng Y."/>
            <person name="Zong Z."/>
        </authorList>
    </citation>
    <scope>NUCLEOTIDE SEQUENCE [LARGE SCALE GENOMIC DNA]</scope>
    <source>
        <strain evidence="1 2">WCHAc060002</strain>
    </source>
</reference>
<evidence type="ECO:0008006" key="3">
    <source>
        <dbReference type="Google" id="ProtNLM"/>
    </source>
</evidence>
<name>A0A3A8G8D0_9GAMM</name>
<gene>
    <name evidence="1" type="ORF">D7V64_04580</name>
</gene>
<dbReference type="Proteomes" id="UP000281084">
    <property type="component" value="Unassembled WGS sequence"/>
</dbReference>
<organism evidence="1 2">
    <name type="scientific">Acinetobacter cumulans</name>
    <dbReference type="NCBI Taxonomy" id="2136182"/>
    <lineage>
        <taxon>Bacteria</taxon>
        <taxon>Pseudomonadati</taxon>
        <taxon>Pseudomonadota</taxon>
        <taxon>Gammaproteobacteria</taxon>
        <taxon>Moraxellales</taxon>
        <taxon>Moraxellaceae</taxon>
        <taxon>Acinetobacter</taxon>
    </lineage>
</organism>